<dbReference type="Proteomes" id="UP001054252">
    <property type="component" value="Unassembled WGS sequence"/>
</dbReference>
<dbReference type="SMART" id="SM00769">
    <property type="entry name" value="WHy"/>
    <property type="match status" value="1"/>
</dbReference>
<keyword evidence="5" id="KW-1185">Reference proteome</keyword>
<dbReference type="Pfam" id="PF03168">
    <property type="entry name" value="LEA_2"/>
    <property type="match status" value="1"/>
</dbReference>
<gene>
    <name evidence="4" type="ORF">SLEP1_g58619</name>
</gene>
<proteinExistence type="inferred from homology"/>
<comment type="similarity">
    <text evidence="1">Belongs to the LEA type 2 family.</text>
</comment>
<evidence type="ECO:0000259" key="3">
    <source>
        <dbReference type="SMART" id="SM00769"/>
    </source>
</evidence>
<evidence type="ECO:0000256" key="2">
    <source>
        <dbReference type="SAM" id="MobiDB-lite"/>
    </source>
</evidence>
<evidence type="ECO:0000256" key="1">
    <source>
        <dbReference type="ARBA" id="ARBA00005960"/>
    </source>
</evidence>
<dbReference type="GO" id="GO:0009269">
    <property type="term" value="P:response to desiccation"/>
    <property type="evidence" value="ECO:0007669"/>
    <property type="project" value="InterPro"/>
</dbReference>
<evidence type="ECO:0000313" key="4">
    <source>
        <dbReference type="EMBL" id="GKV52010.1"/>
    </source>
</evidence>
<organism evidence="4 5">
    <name type="scientific">Rubroshorea leprosula</name>
    <dbReference type="NCBI Taxonomy" id="152421"/>
    <lineage>
        <taxon>Eukaryota</taxon>
        <taxon>Viridiplantae</taxon>
        <taxon>Streptophyta</taxon>
        <taxon>Embryophyta</taxon>
        <taxon>Tracheophyta</taxon>
        <taxon>Spermatophyta</taxon>
        <taxon>Magnoliopsida</taxon>
        <taxon>eudicotyledons</taxon>
        <taxon>Gunneridae</taxon>
        <taxon>Pentapetalae</taxon>
        <taxon>rosids</taxon>
        <taxon>malvids</taxon>
        <taxon>Malvales</taxon>
        <taxon>Dipterocarpaceae</taxon>
        <taxon>Rubroshorea</taxon>
    </lineage>
</organism>
<dbReference type="GO" id="GO:0005829">
    <property type="term" value="C:cytosol"/>
    <property type="evidence" value="ECO:0007669"/>
    <property type="project" value="TreeGrafter"/>
</dbReference>
<dbReference type="SUPFAM" id="SSF117070">
    <property type="entry name" value="LEA14-like"/>
    <property type="match status" value="1"/>
</dbReference>
<dbReference type="PANTHER" id="PTHR31459">
    <property type="match status" value="1"/>
</dbReference>
<feature type="region of interest" description="Disordered" evidence="2">
    <location>
        <begin position="149"/>
        <end position="174"/>
    </location>
</feature>
<protein>
    <recommendedName>
        <fullName evidence="3">Water stress and hypersensitive response domain-containing protein</fullName>
    </recommendedName>
</protein>
<comment type="caution">
    <text evidence="4">The sequence shown here is derived from an EMBL/GenBank/DDBJ whole genome shotgun (WGS) entry which is preliminary data.</text>
</comment>
<feature type="domain" description="Water stress and hypersensitive response" evidence="3">
    <location>
        <begin position="18"/>
        <end position="141"/>
    </location>
</feature>
<dbReference type="PANTHER" id="PTHR31459:SF19">
    <property type="entry name" value="DESICCATION-RELATED PROTEIN LEA14-RELATED"/>
    <property type="match status" value="1"/>
</dbReference>
<dbReference type="EMBL" id="BPVZ01000585">
    <property type="protein sequence ID" value="GKV52010.1"/>
    <property type="molecule type" value="Genomic_DNA"/>
</dbReference>
<reference evidence="4 5" key="1">
    <citation type="journal article" date="2021" name="Commun. Biol.">
        <title>The genome of Shorea leprosula (Dipterocarpaceae) highlights the ecological relevance of drought in aseasonal tropical rainforests.</title>
        <authorList>
            <person name="Ng K.K.S."/>
            <person name="Kobayashi M.J."/>
            <person name="Fawcett J.A."/>
            <person name="Hatakeyama M."/>
            <person name="Paape T."/>
            <person name="Ng C.H."/>
            <person name="Ang C.C."/>
            <person name="Tnah L.H."/>
            <person name="Lee C.T."/>
            <person name="Nishiyama T."/>
            <person name="Sese J."/>
            <person name="O'Brien M.J."/>
            <person name="Copetti D."/>
            <person name="Mohd Noor M.I."/>
            <person name="Ong R.C."/>
            <person name="Putra M."/>
            <person name="Sireger I.Z."/>
            <person name="Indrioko S."/>
            <person name="Kosugi Y."/>
            <person name="Izuno A."/>
            <person name="Isagi Y."/>
            <person name="Lee S.L."/>
            <person name="Shimizu K.K."/>
        </authorList>
    </citation>
    <scope>NUCLEOTIDE SEQUENCE [LARGE SCALE GENOMIC DNA]</scope>
    <source>
        <strain evidence="4">214</strain>
    </source>
</reference>
<dbReference type="Gene3D" id="2.60.40.1820">
    <property type="match status" value="1"/>
</dbReference>
<name>A0AAV5MQB0_9ROSI</name>
<dbReference type="InterPro" id="IPR004864">
    <property type="entry name" value="LEA_2"/>
</dbReference>
<evidence type="ECO:0000313" key="5">
    <source>
        <dbReference type="Proteomes" id="UP001054252"/>
    </source>
</evidence>
<feature type="compositionally biased region" description="Low complexity" evidence="2">
    <location>
        <begin position="149"/>
        <end position="168"/>
    </location>
</feature>
<dbReference type="AlphaFoldDB" id="A0AAV5MQB0"/>
<sequence>MLPMDRAGNFVPEIVAKATLTDVNVKKFSREEVELNAKVSVNNPYGYPLPICDFSYELKSAGRAIVSGYMLPDPGLLKASNTTMLMVSVKVPYSILVSLIGDIGADRNIDYELEVGLTIIDIPIISDLRINLSTKGKLKLPTFPSHLPSSTGPVGSGSLSPSSSPSAPMTGTEIPAEIFNGGRFCSI</sequence>
<dbReference type="InterPro" id="IPR045043">
    <property type="entry name" value="Lea14-like"/>
</dbReference>
<accession>A0AAV5MQB0</accession>
<dbReference type="InterPro" id="IPR013990">
    <property type="entry name" value="WHy-dom"/>
</dbReference>